<keyword evidence="2" id="KW-1185">Reference proteome</keyword>
<dbReference type="EMBL" id="JBHUDB010000006">
    <property type="protein sequence ID" value="MFD1570959.1"/>
    <property type="molecule type" value="Genomic_DNA"/>
</dbReference>
<protein>
    <submittedName>
        <fullName evidence="1">Uncharacterized protein</fullName>
    </submittedName>
</protein>
<name>A0ABD6C0Q5_9EURY</name>
<proteinExistence type="predicted"/>
<evidence type="ECO:0000313" key="2">
    <source>
        <dbReference type="Proteomes" id="UP001597185"/>
    </source>
</evidence>
<dbReference type="Proteomes" id="UP001597185">
    <property type="component" value="Unassembled WGS sequence"/>
</dbReference>
<evidence type="ECO:0000313" key="1">
    <source>
        <dbReference type="EMBL" id="MFD1570959.1"/>
    </source>
</evidence>
<dbReference type="RefSeq" id="WP_256418280.1">
    <property type="nucleotide sequence ID" value="NZ_JANHDL010000005.1"/>
</dbReference>
<organism evidence="1 2">
    <name type="scientific">Halorubrum laminariae</name>
    <dbReference type="NCBI Taxonomy" id="1433523"/>
    <lineage>
        <taxon>Archaea</taxon>
        <taxon>Methanobacteriati</taxon>
        <taxon>Methanobacteriota</taxon>
        <taxon>Stenosarchaea group</taxon>
        <taxon>Halobacteria</taxon>
        <taxon>Halobacteriales</taxon>
        <taxon>Haloferacaceae</taxon>
        <taxon>Halorubrum</taxon>
    </lineage>
</organism>
<comment type="caution">
    <text evidence="1">The sequence shown here is derived from an EMBL/GenBank/DDBJ whole genome shotgun (WGS) entry which is preliminary data.</text>
</comment>
<sequence>MPSDPDAVDRATLTVVADAHHTVDYAAAFSTRDAHATPVGHLFIRPRPRVVHDRITPA</sequence>
<dbReference type="AlphaFoldDB" id="A0ABD6C0Q5"/>
<gene>
    <name evidence="1" type="ORF">ACFR9T_10230</name>
</gene>
<accession>A0ABD6C0Q5</accession>
<reference evidence="1 2" key="1">
    <citation type="journal article" date="2019" name="Int. J. Syst. Evol. Microbiol.">
        <title>The Global Catalogue of Microorganisms (GCM) 10K type strain sequencing project: providing services to taxonomists for standard genome sequencing and annotation.</title>
        <authorList>
            <consortium name="The Broad Institute Genomics Platform"/>
            <consortium name="The Broad Institute Genome Sequencing Center for Infectious Disease"/>
            <person name="Wu L."/>
            <person name="Ma J."/>
        </authorList>
    </citation>
    <scope>NUCLEOTIDE SEQUENCE [LARGE SCALE GENOMIC DNA]</scope>
    <source>
        <strain evidence="1 2">CGMCC 1.12689</strain>
    </source>
</reference>